<reference evidence="2" key="1">
    <citation type="journal article" date="2022" name="Mol. Ecol. Resour.">
        <title>The genomes of chicory, endive, great burdock and yacon provide insights into Asteraceae palaeo-polyploidization history and plant inulin production.</title>
        <authorList>
            <person name="Fan W."/>
            <person name="Wang S."/>
            <person name="Wang H."/>
            <person name="Wang A."/>
            <person name="Jiang F."/>
            <person name="Liu H."/>
            <person name="Zhao H."/>
            <person name="Xu D."/>
            <person name="Zhang Y."/>
        </authorList>
    </citation>
    <scope>NUCLEOTIDE SEQUENCE [LARGE SCALE GENOMIC DNA]</scope>
    <source>
        <strain evidence="2">cv. Yunnan</strain>
    </source>
</reference>
<accession>A0ACB8ZAM9</accession>
<proteinExistence type="predicted"/>
<reference evidence="1 2" key="2">
    <citation type="journal article" date="2022" name="Mol. Ecol. Resour.">
        <title>The genomes of chicory, endive, great burdock and yacon provide insights into Asteraceae paleo-polyploidization history and plant inulin production.</title>
        <authorList>
            <person name="Fan W."/>
            <person name="Wang S."/>
            <person name="Wang H."/>
            <person name="Wang A."/>
            <person name="Jiang F."/>
            <person name="Liu H."/>
            <person name="Zhao H."/>
            <person name="Xu D."/>
            <person name="Zhang Y."/>
        </authorList>
    </citation>
    <scope>NUCLEOTIDE SEQUENCE [LARGE SCALE GENOMIC DNA]</scope>
    <source>
        <strain evidence="2">cv. Yunnan</strain>
        <tissue evidence="1">Leaves</tissue>
    </source>
</reference>
<dbReference type="EMBL" id="CM042043">
    <property type="protein sequence ID" value="KAI3694791.1"/>
    <property type="molecule type" value="Genomic_DNA"/>
</dbReference>
<comment type="caution">
    <text evidence="1">The sequence shown here is derived from an EMBL/GenBank/DDBJ whole genome shotgun (WGS) entry which is preliminary data.</text>
</comment>
<gene>
    <name evidence="1" type="ORF">L1987_77772</name>
</gene>
<keyword evidence="2" id="KW-1185">Reference proteome</keyword>
<evidence type="ECO:0000313" key="2">
    <source>
        <dbReference type="Proteomes" id="UP001056120"/>
    </source>
</evidence>
<evidence type="ECO:0000313" key="1">
    <source>
        <dbReference type="EMBL" id="KAI3694791.1"/>
    </source>
</evidence>
<organism evidence="1 2">
    <name type="scientific">Smallanthus sonchifolius</name>
    <dbReference type="NCBI Taxonomy" id="185202"/>
    <lineage>
        <taxon>Eukaryota</taxon>
        <taxon>Viridiplantae</taxon>
        <taxon>Streptophyta</taxon>
        <taxon>Embryophyta</taxon>
        <taxon>Tracheophyta</taxon>
        <taxon>Spermatophyta</taxon>
        <taxon>Magnoliopsida</taxon>
        <taxon>eudicotyledons</taxon>
        <taxon>Gunneridae</taxon>
        <taxon>Pentapetalae</taxon>
        <taxon>asterids</taxon>
        <taxon>campanulids</taxon>
        <taxon>Asterales</taxon>
        <taxon>Asteraceae</taxon>
        <taxon>Asteroideae</taxon>
        <taxon>Heliantheae alliance</taxon>
        <taxon>Millerieae</taxon>
        <taxon>Smallanthus</taxon>
    </lineage>
</organism>
<protein>
    <submittedName>
        <fullName evidence="1">Uncharacterized protein</fullName>
    </submittedName>
</protein>
<name>A0ACB8ZAM9_9ASTR</name>
<sequence>MKQRYYYNVADARLHQHAEKGKNDGLFISCLSPVFLHKEWIMEQWEKNYYITSLAGASNGSALVVMSKGTAYTQQSYKVSDVFPFKWINKNGKKGCW</sequence>
<dbReference type="Proteomes" id="UP001056120">
    <property type="component" value="Linkage Group LG26"/>
</dbReference>